<dbReference type="EC" id="3.2.1.23" evidence="3"/>
<comment type="catalytic activity">
    <reaction evidence="1">
        <text>Hydrolysis of terminal non-reducing beta-D-galactose residues in beta-D-galactosides.</text>
        <dbReference type="EC" id="3.2.1.23"/>
    </reaction>
</comment>
<dbReference type="Pfam" id="PF00703">
    <property type="entry name" value="Glyco_hydro_2"/>
    <property type="match status" value="1"/>
</dbReference>
<proteinExistence type="inferred from homology"/>
<dbReference type="SUPFAM" id="SSF49303">
    <property type="entry name" value="beta-Galactosidase/glucuronidase domain"/>
    <property type="match status" value="1"/>
</dbReference>
<accession>A0ABR5AI94</accession>
<dbReference type="RefSeq" id="WP_041047748.1">
    <property type="nucleotide sequence ID" value="NZ_JXAK01000017.1"/>
</dbReference>
<dbReference type="Pfam" id="PF22666">
    <property type="entry name" value="Glyco_hydro_2_N2"/>
    <property type="match status" value="1"/>
</dbReference>
<evidence type="ECO:0000256" key="4">
    <source>
        <dbReference type="ARBA" id="ARBA00022801"/>
    </source>
</evidence>
<organism evidence="8 9">
    <name type="scientific">Gordoniibacillus kamchatkensis</name>
    <dbReference type="NCBI Taxonomy" id="1590651"/>
    <lineage>
        <taxon>Bacteria</taxon>
        <taxon>Bacillati</taxon>
        <taxon>Bacillota</taxon>
        <taxon>Bacilli</taxon>
        <taxon>Bacillales</taxon>
        <taxon>Paenibacillaceae</taxon>
        <taxon>Gordoniibacillus</taxon>
    </lineage>
</organism>
<evidence type="ECO:0000256" key="3">
    <source>
        <dbReference type="ARBA" id="ARBA00012756"/>
    </source>
</evidence>
<dbReference type="InterPro" id="IPR050347">
    <property type="entry name" value="Bact_Beta-galactosidase"/>
</dbReference>
<evidence type="ECO:0000259" key="7">
    <source>
        <dbReference type="Pfam" id="PF22666"/>
    </source>
</evidence>
<dbReference type="Proteomes" id="UP000031967">
    <property type="component" value="Unassembled WGS sequence"/>
</dbReference>
<dbReference type="PANTHER" id="PTHR46323">
    <property type="entry name" value="BETA-GALACTOSIDASE"/>
    <property type="match status" value="1"/>
</dbReference>
<dbReference type="SUPFAM" id="SSF51445">
    <property type="entry name" value="(Trans)glycosidases"/>
    <property type="match status" value="1"/>
</dbReference>
<protein>
    <recommendedName>
        <fullName evidence="3">beta-galactosidase</fullName>
        <ecNumber evidence="3">3.2.1.23</ecNumber>
    </recommendedName>
</protein>
<dbReference type="InterPro" id="IPR008979">
    <property type="entry name" value="Galactose-bd-like_sf"/>
</dbReference>
<dbReference type="SUPFAM" id="SSF49785">
    <property type="entry name" value="Galactose-binding domain-like"/>
    <property type="match status" value="1"/>
</dbReference>
<evidence type="ECO:0000313" key="8">
    <source>
        <dbReference type="EMBL" id="KIL40734.1"/>
    </source>
</evidence>
<name>A0ABR5AI94_9BACL</name>
<sequence>MSEQFSNKFSTTSISGGEWLTYDRGSFSIEDGVLTVTDGWVTASKVNMENLALEFSARSPEDALQVQIWAGFRHYSRDYRYVVALRGGNNNDIYVARLGAEGYDKMLALRPLSFSPIPGIWYRLRIVCAGTTIAVYLGEDKTPLLCVEDDDAPFNTGSISLGGSYLPTQFKHVNLSEVDANYLAGVRTGREYHETVSLTDEDREKTRLRERSAYRPFVVPTVPDERLELSLDGKWLFIPDYEITERPLALDYDDSASHVMTVPASWVPLHAWLEGEFMDHTLNKGMNDSYHVEELTRCLNQTFDYKRTKSAWYRHYLDLPKGISDKRVVLDFEGIALISAVYFNGVRVCENIGMFTPMQIDVSEYVREGRNVVAVEVHRRLTDESERAIKTSSVDDHYATAWDILDAHEKGEEIETKCERREFCTDDIPHGFYVGNPGGIWRSVGLVISDKVHIDEFFFNPTLEDATVQVQYSNSGLLTKNIEVSYRMIHRTTGEYLCGGVVDHYTLDAGEKRTLSFTTPKVTPQLWGPGTPNLYTLTFTITQDGEYLDAYSEQVGFRTVAFDGETLLYNGSPLWVRGGNHMPAHVKPTDRLLAQKFMSLALKHNVIATRTHVAPWGSTWLDAADEAGLMVSFEGTWTWLMLEHIPSNRSIRIWKEELVRLIKRHRNRPSLFLMTMNNEMKIYLHEAPDEIVIEKGRILDGGIKVVREAAPHLPLVADSAYFRKHAQRSGLYERIILANGLDDGDMDDPHAYFGWYGVSFFHLFNGQFGRDHATPGRPCMSQECSTGYPRAEDGLPTRYYLFVHQTPQTIIGKKAYEHCDPAYFLSRHAMMTKELVEMFRRVEHDRTCGVNMFAFETLFYNQHDSRRIQPNLSAMKLKMAYQPVLASAELWGRHFYAGGTLETNITLINDSERKETLELPQVELSLVAGSKTLASKSLLFDTLAYFKTATKKLFLPLPSQLPEERLEARLIMRVKANGVVISKNEYDILLASEEWGKGHVPCEDSYYCLKSDATSRELLARYNIKAVECSDLSELSGQQGRLVVTGTIGGNDGRLMREFAHSGGKVILLGQQDLPKEILGETEAPFTAHRQEIITMNVPESSIFAGIGILDPAWFSDGCNVPYAALGRYSVDRINRDISVLAETLEWHGYINKPTDYKKYGGTPLFSMKVGEGNILVSSVRVDACGFDPVASRLAGNSINWNFDVKKCE</sequence>
<feature type="domain" description="Glycoside hydrolase family 2 immunoglobulin-like beta-sandwich" evidence="6">
    <location>
        <begin position="452"/>
        <end position="558"/>
    </location>
</feature>
<dbReference type="Gene3D" id="2.60.120.260">
    <property type="entry name" value="Galactose-binding domain-like"/>
    <property type="match status" value="1"/>
</dbReference>
<dbReference type="Gene3D" id="3.20.20.80">
    <property type="entry name" value="Glycosidases"/>
    <property type="match status" value="1"/>
</dbReference>
<dbReference type="InterPro" id="IPR054593">
    <property type="entry name" value="Beta-mannosidase-like_N2"/>
</dbReference>
<feature type="domain" description="Beta-mannosidase-like galactose-binding" evidence="7">
    <location>
        <begin position="303"/>
        <end position="390"/>
    </location>
</feature>
<dbReference type="Gene3D" id="2.60.40.10">
    <property type="entry name" value="Immunoglobulins"/>
    <property type="match status" value="1"/>
</dbReference>
<dbReference type="InterPro" id="IPR006102">
    <property type="entry name" value="Ig-like_GH2"/>
</dbReference>
<gene>
    <name evidence="8" type="ORF">SD70_11720</name>
</gene>
<dbReference type="InterPro" id="IPR017853">
    <property type="entry name" value="GH"/>
</dbReference>
<dbReference type="InterPro" id="IPR036156">
    <property type="entry name" value="Beta-gal/glucu_dom_sf"/>
</dbReference>
<evidence type="ECO:0000259" key="6">
    <source>
        <dbReference type="Pfam" id="PF00703"/>
    </source>
</evidence>
<comment type="similarity">
    <text evidence="2">Belongs to the glycosyl hydrolase 2 family.</text>
</comment>
<evidence type="ECO:0000256" key="5">
    <source>
        <dbReference type="ARBA" id="ARBA00023295"/>
    </source>
</evidence>
<dbReference type="InterPro" id="IPR013783">
    <property type="entry name" value="Ig-like_fold"/>
</dbReference>
<keyword evidence="5" id="KW-0326">Glycosidase</keyword>
<dbReference type="Gene3D" id="2.60.120.560">
    <property type="entry name" value="Exo-inulinase, domain 1"/>
    <property type="match status" value="1"/>
</dbReference>
<keyword evidence="9" id="KW-1185">Reference proteome</keyword>
<dbReference type="PANTHER" id="PTHR46323:SF2">
    <property type="entry name" value="BETA-GALACTOSIDASE"/>
    <property type="match status" value="1"/>
</dbReference>
<evidence type="ECO:0000256" key="2">
    <source>
        <dbReference type="ARBA" id="ARBA00007401"/>
    </source>
</evidence>
<evidence type="ECO:0000313" key="9">
    <source>
        <dbReference type="Proteomes" id="UP000031967"/>
    </source>
</evidence>
<reference evidence="8 9" key="1">
    <citation type="submission" date="2014-12" db="EMBL/GenBank/DDBJ databases">
        <title>Draft genome sequence of Paenibacillus kamchatkensis strain B-2647.</title>
        <authorList>
            <person name="Karlyshev A.V."/>
            <person name="Kudryashova E.B."/>
        </authorList>
    </citation>
    <scope>NUCLEOTIDE SEQUENCE [LARGE SCALE GENOMIC DNA]</scope>
    <source>
        <strain evidence="8 9">VKM B-2647</strain>
    </source>
</reference>
<dbReference type="EMBL" id="JXAK01000017">
    <property type="protein sequence ID" value="KIL40734.1"/>
    <property type="molecule type" value="Genomic_DNA"/>
</dbReference>
<evidence type="ECO:0000256" key="1">
    <source>
        <dbReference type="ARBA" id="ARBA00001412"/>
    </source>
</evidence>
<keyword evidence="4" id="KW-0378">Hydrolase</keyword>
<comment type="caution">
    <text evidence="8">The sequence shown here is derived from an EMBL/GenBank/DDBJ whole genome shotgun (WGS) entry which is preliminary data.</text>
</comment>